<keyword evidence="10" id="KW-1185">Reference proteome</keyword>
<dbReference type="SUPFAM" id="SSF55399">
    <property type="entry name" value="Subtilisin inhibitor"/>
    <property type="match status" value="1"/>
</dbReference>
<evidence type="ECO:0000313" key="10">
    <source>
        <dbReference type="Proteomes" id="UP000477750"/>
    </source>
</evidence>
<keyword evidence="5" id="KW-0722">Serine protease inhibitor</keyword>
<evidence type="ECO:0000256" key="1">
    <source>
        <dbReference type="ARBA" id="ARBA00004613"/>
    </source>
</evidence>
<dbReference type="AlphaFoldDB" id="A0A6L5G579"/>
<evidence type="ECO:0000256" key="3">
    <source>
        <dbReference type="ARBA" id="ARBA00022525"/>
    </source>
</evidence>
<evidence type="ECO:0000256" key="5">
    <source>
        <dbReference type="ARBA" id="ARBA00022900"/>
    </source>
</evidence>
<evidence type="ECO:0000256" key="6">
    <source>
        <dbReference type="ARBA" id="ARBA00023157"/>
    </source>
</evidence>
<gene>
    <name evidence="9" type="ORF">GFD30_04275</name>
</gene>
<dbReference type="RefSeq" id="WP_153023976.1">
    <property type="nucleotide sequence ID" value="NZ_WIAO01000003.1"/>
</dbReference>
<feature type="domain" description="Subtilisin inhibitor" evidence="8">
    <location>
        <begin position="50"/>
        <end position="119"/>
    </location>
</feature>
<evidence type="ECO:0000313" key="9">
    <source>
        <dbReference type="EMBL" id="MQM24799.1"/>
    </source>
</evidence>
<dbReference type="GO" id="GO:0006508">
    <property type="term" value="P:proteolysis"/>
    <property type="evidence" value="ECO:0007669"/>
    <property type="project" value="UniProtKB-KW"/>
</dbReference>
<reference evidence="9 10" key="1">
    <citation type="submission" date="2019-10" db="EMBL/GenBank/DDBJ databases">
        <title>Glycomyces albidus sp. nov., a novel actinomycete isolated from rhizosphere soil of wheat (Triticum aestivum L.).</title>
        <authorList>
            <person name="Qian L."/>
        </authorList>
    </citation>
    <scope>NUCLEOTIDE SEQUENCE [LARGE SCALE GENOMIC DNA]</scope>
    <source>
        <strain evidence="9 10">NEAU-7082</strain>
    </source>
</reference>
<comment type="caution">
    <text evidence="9">The sequence shown here is derived from an EMBL/GenBank/DDBJ whole genome shotgun (WGS) entry which is preliminary data.</text>
</comment>
<keyword evidence="4" id="KW-0646">Protease inhibitor</keyword>
<evidence type="ECO:0000259" key="8">
    <source>
        <dbReference type="Pfam" id="PF00720"/>
    </source>
</evidence>
<evidence type="ECO:0000256" key="7">
    <source>
        <dbReference type="SAM" id="SignalP"/>
    </source>
</evidence>
<dbReference type="GO" id="GO:0008233">
    <property type="term" value="F:peptidase activity"/>
    <property type="evidence" value="ECO:0007669"/>
    <property type="project" value="UniProtKB-KW"/>
</dbReference>
<evidence type="ECO:0000256" key="4">
    <source>
        <dbReference type="ARBA" id="ARBA00022690"/>
    </source>
</evidence>
<dbReference type="InterPro" id="IPR023549">
    <property type="entry name" value="Subtilisin_inhibitor"/>
</dbReference>
<feature type="chain" id="PRO_5026806865" evidence="7">
    <location>
        <begin position="23"/>
        <end position="137"/>
    </location>
</feature>
<dbReference type="EMBL" id="WIAO01000003">
    <property type="protein sequence ID" value="MQM24799.1"/>
    <property type="molecule type" value="Genomic_DNA"/>
</dbReference>
<comment type="similarity">
    <text evidence="2">Belongs to the protease inhibitor I16 (SSI) family.</text>
</comment>
<feature type="signal peptide" evidence="7">
    <location>
        <begin position="1"/>
        <end position="22"/>
    </location>
</feature>
<name>A0A6L5G579_9ACTN</name>
<accession>A0A6L5G579</accession>
<comment type="subcellular location">
    <subcellularLocation>
        <location evidence="1">Secreted</location>
    </subcellularLocation>
</comment>
<dbReference type="InterPro" id="IPR036819">
    <property type="entry name" value="Subtilisin_inhibitor-like_sf"/>
</dbReference>
<dbReference type="Proteomes" id="UP000477750">
    <property type="component" value="Unassembled WGS sequence"/>
</dbReference>
<dbReference type="Pfam" id="PF00720">
    <property type="entry name" value="SSI"/>
    <property type="match status" value="1"/>
</dbReference>
<dbReference type="GO" id="GO:0005576">
    <property type="term" value="C:extracellular region"/>
    <property type="evidence" value="ECO:0007669"/>
    <property type="project" value="UniProtKB-SubCell"/>
</dbReference>
<proteinExistence type="inferred from homology"/>
<keyword evidence="9" id="KW-0645">Protease</keyword>
<protein>
    <submittedName>
        <fullName evidence="9">Serine protease</fullName>
    </submittedName>
</protein>
<organism evidence="9 10">
    <name type="scientific">Glycomyces albidus</name>
    <dbReference type="NCBI Taxonomy" id="2656774"/>
    <lineage>
        <taxon>Bacteria</taxon>
        <taxon>Bacillati</taxon>
        <taxon>Actinomycetota</taxon>
        <taxon>Actinomycetes</taxon>
        <taxon>Glycomycetales</taxon>
        <taxon>Glycomycetaceae</taxon>
        <taxon>Glycomyces</taxon>
    </lineage>
</organism>
<dbReference type="GO" id="GO:0004867">
    <property type="term" value="F:serine-type endopeptidase inhibitor activity"/>
    <property type="evidence" value="ECO:0007669"/>
    <property type="project" value="UniProtKB-KW"/>
</dbReference>
<keyword evidence="7" id="KW-0732">Signal</keyword>
<sequence>MRTLAALSAAALVALSPAPAHAEPVPVDPGAGNGVGAGFLYLEVDRETGPTERSALSCPHGHGHDRGEESCIQLTGVGGEIGLLEAADGMCTKEHAPVTLKGFGIWEGEVVYYEGDFGNHCEGMLATGGALFDIAGS</sequence>
<dbReference type="Gene3D" id="3.30.350.10">
    <property type="entry name" value="Subtilisin inhibitor-like"/>
    <property type="match status" value="1"/>
</dbReference>
<keyword evidence="6" id="KW-1015">Disulfide bond</keyword>
<evidence type="ECO:0000256" key="2">
    <source>
        <dbReference type="ARBA" id="ARBA00010472"/>
    </source>
</evidence>
<keyword evidence="3" id="KW-0964">Secreted</keyword>
<keyword evidence="9" id="KW-0378">Hydrolase</keyword>